<evidence type="ECO:0000313" key="1">
    <source>
        <dbReference type="EMBL" id="KAK4028881.1"/>
    </source>
</evidence>
<evidence type="ECO:0000313" key="2">
    <source>
        <dbReference type="Proteomes" id="UP001234178"/>
    </source>
</evidence>
<name>A0ABR0AUT0_9CRUS</name>
<protein>
    <submittedName>
        <fullName evidence="1">Uncharacterized protein</fullName>
    </submittedName>
</protein>
<gene>
    <name evidence="1" type="ORF">OUZ56_021900</name>
</gene>
<organism evidence="1 2">
    <name type="scientific">Daphnia magna</name>
    <dbReference type="NCBI Taxonomy" id="35525"/>
    <lineage>
        <taxon>Eukaryota</taxon>
        <taxon>Metazoa</taxon>
        <taxon>Ecdysozoa</taxon>
        <taxon>Arthropoda</taxon>
        <taxon>Crustacea</taxon>
        <taxon>Branchiopoda</taxon>
        <taxon>Diplostraca</taxon>
        <taxon>Cladocera</taxon>
        <taxon>Anomopoda</taxon>
        <taxon>Daphniidae</taxon>
        <taxon>Daphnia</taxon>
    </lineage>
</organism>
<reference evidence="1 2" key="1">
    <citation type="journal article" date="2023" name="Nucleic Acids Res.">
        <title>The hologenome of Daphnia magna reveals possible DNA methylation and microbiome-mediated evolution of the host genome.</title>
        <authorList>
            <person name="Chaturvedi A."/>
            <person name="Li X."/>
            <person name="Dhandapani V."/>
            <person name="Marshall H."/>
            <person name="Kissane S."/>
            <person name="Cuenca-Cambronero M."/>
            <person name="Asole G."/>
            <person name="Calvet F."/>
            <person name="Ruiz-Romero M."/>
            <person name="Marangio P."/>
            <person name="Guigo R."/>
            <person name="Rago D."/>
            <person name="Mirbahai L."/>
            <person name="Eastwood N."/>
            <person name="Colbourne J.K."/>
            <person name="Zhou J."/>
            <person name="Mallon E."/>
            <person name="Orsini L."/>
        </authorList>
    </citation>
    <scope>NUCLEOTIDE SEQUENCE [LARGE SCALE GENOMIC DNA]</scope>
    <source>
        <strain evidence="1">LRV0_1</strain>
    </source>
</reference>
<keyword evidence="2" id="KW-1185">Reference proteome</keyword>
<sequence length="69" mass="7593">MGPMPLLQHSVTDILNNTTALHAAIHGYIEVRGSNAALFPHPPLCLNCKSKGGAEWGRKYYLTNDRDSE</sequence>
<comment type="caution">
    <text evidence="1">The sequence shown here is derived from an EMBL/GenBank/DDBJ whole genome shotgun (WGS) entry which is preliminary data.</text>
</comment>
<dbReference type="Proteomes" id="UP001234178">
    <property type="component" value="Unassembled WGS sequence"/>
</dbReference>
<accession>A0ABR0AUT0</accession>
<proteinExistence type="predicted"/>
<dbReference type="EMBL" id="JAOYFB010000039">
    <property type="protein sequence ID" value="KAK4028881.1"/>
    <property type="molecule type" value="Genomic_DNA"/>
</dbReference>